<organism evidence="1 2">
    <name type="scientific">Caerostris extrusa</name>
    <name type="common">Bark spider</name>
    <name type="synonym">Caerostris bankana</name>
    <dbReference type="NCBI Taxonomy" id="172846"/>
    <lineage>
        <taxon>Eukaryota</taxon>
        <taxon>Metazoa</taxon>
        <taxon>Ecdysozoa</taxon>
        <taxon>Arthropoda</taxon>
        <taxon>Chelicerata</taxon>
        <taxon>Arachnida</taxon>
        <taxon>Araneae</taxon>
        <taxon>Araneomorphae</taxon>
        <taxon>Entelegynae</taxon>
        <taxon>Araneoidea</taxon>
        <taxon>Araneidae</taxon>
        <taxon>Caerostris</taxon>
    </lineage>
</organism>
<sequence>MGLEACGWPLTFTFSITVIYMLTYESGFSSVRPIPFHRPKPEEVTATSVPPLTQEAIRRESKMLVIRWSSDNAEISRKAMSFPAAVSVLWPRCASVMEYPQHGLWAHYGQFNNSQDYKQYCSGHIRCVILFICQLRFLNECYFDLMGLQEHGIPEPPVVPSLHIQQYWNEHTLCCSNSTSNVESQPCH</sequence>
<keyword evidence="2" id="KW-1185">Reference proteome</keyword>
<evidence type="ECO:0000313" key="2">
    <source>
        <dbReference type="Proteomes" id="UP001054945"/>
    </source>
</evidence>
<gene>
    <name evidence="1" type="ORF">CEXT_541541</name>
</gene>
<name>A0AAV4UN98_CAEEX</name>
<dbReference type="AlphaFoldDB" id="A0AAV4UN98"/>
<dbReference type="EMBL" id="BPLR01013178">
    <property type="protein sequence ID" value="GIY59204.1"/>
    <property type="molecule type" value="Genomic_DNA"/>
</dbReference>
<evidence type="ECO:0000313" key="1">
    <source>
        <dbReference type="EMBL" id="GIY59204.1"/>
    </source>
</evidence>
<protein>
    <submittedName>
        <fullName evidence="1">Uncharacterized protein</fullName>
    </submittedName>
</protein>
<proteinExistence type="predicted"/>
<accession>A0AAV4UN98</accession>
<comment type="caution">
    <text evidence="1">The sequence shown here is derived from an EMBL/GenBank/DDBJ whole genome shotgun (WGS) entry which is preliminary data.</text>
</comment>
<reference evidence="1 2" key="1">
    <citation type="submission" date="2021-06" db="EMBL/GenBank/DDBJ databases">
        <title>Caerostris extrusa draft genome.</title>
        <authorList>
            <person name="Kono N."/>
            <person name="Arakawa K."/>
        </authorList>
    </citation>
    <scope>NUCLEOTIDE SEQUENCE [LARGE SCALE GENOMIC DNA]</scope>
</reference>
<dbReference type="Proteomes" id="UP001054945">
    <property type="component" value="Unassembled WGS sequence"/>
</dbReference>